<organism evidence="2 3">
    <name type="scientific">Bacteroides pyogenes</name>
    <dbReference type="NCBI Taxonomy" id="310300"/>
    <lineage>
        <taxon>Bacteria</taxon>
        <taxon>Pseudomonadati</taxon>
        <taxon>Bacteroidota</taxon>
        <taxon>Bacteroidia</taxon>
        <taxon>Bacteroidales</taxon>
        <taxon>Bacteroidaceae</taxon>
        <taxon>Bacteroides</taxon>
    </lineage>
</organism>
<dbReference type="AlphaFoldDB" id="A0A5D3FV17"/>
<protein>
    <submittedName>
        <fullName evidence="2">SusD/RagB family nutrient-binding outer membrane lipoprotein</fullName>
    </submittedName>
</protein>
<evidence type="ECO:0000313" key="2">
    <source>
        <dbReference type="EMBL" id="TYK35232.1"/>
    </source>
</evidence>
<dbReference type="SUPFAM" id="SSF48452">
    <property type="entry name" value="TPR-like"/>
    <property type="match status" value="1"/>
</dbReference>
<dbReference type="Gene3D" id="1.25.40.390">
    <property type="match status" value="1"/>
</dbReference>
<dbReference type="EMBL" id="VKLW01000003">
    <property type="protein sequence ID" value="TYK35232.1"/>
    <property type="molecule type" value="Genomic_DNA"/>
</dbReference>
<proteinExistence type="predicted"/>
<feature type="signal peptide" evidence="1">
    <location>
        <begin position="1"/>
        <end position="19"/>
    </location>
</feature>
<name>A0A5D3FV17_9BACE</name>
<keyword evidence="2" id="KW-0449">Lipoprotein</keyword>
<comment type="caution">
    <text evidence="2">The sequence shown here is derived from an EMBL/GenBank/DDBJ whole genome shotgun (WGS) entry which is preliminary data.</text>
</comment>
<dbReference type="CDD" id="cd08977">
    <property type="entry name" value="SusD"/>
    <property type="match status" value="1"/>
</dbReference>
<dbReference type="Pfam" id="PF12741">
    <property type="entry name" value="SusD-like"/>
    <property type="match status" value="1"/>
</dbReference>
<dbReference type="PROSITE" id="PS51257">
    <property type="entry name" value="PROKAR_LIPOPROTEIN"/>
    <property type="match status" value="1"/>
</dbReference>
<dbReference type="InterPro" id="IPR011990">
    <property type="entry name" value="TPR-like_helical_dom_sf"/>
</dbReference>
<evidence type="ECO:0000313" key="3">
    <source>
        <dbReference type="Proteomes" id="UP000324383"/>
    </source>
</evidence>
<dbReference type="RefSeq" id="WP_148730193.1">
    <property type="nucleotide sequence ID" value="NZ_VKLW01000003.1"/>
</dbReference>
<accession>A0A5D3FV17</accession>
<gene>
    <name evidence="2" type="ORF">FNJ60_02215</name>
</gene>
<keyword evidence="3" id="KW-1185">Reference proteome</keyword>
<dbReference type="InterPro" id="IPR024302">
    <property type="entry name" value="SusD-like"/>
</dbReference>
<dbReference type="Proteomes" id="UP000324383">
    <property type="component" value="Unassembled WGS sequence"/>
</dbReference>
<sequence length="530" mass="59836">MKKFLKYITFLAAGTISLAACQTDFEKINTDFRHPKEENLLLDGLKVGGFLTSFQQNIFPVGTTGTGYVNDYQIPYTLAGACWIGYMSPAQNKWVGTGFPSYALKNWSDYTFNIMHKKAFGNYIELKQRTEGDPAAFAVINIIKIATVHKATDTFGPIPYSQEPEKGAILAVYDSQENVYRSMLKELDEAVKALREQNHDVLPNYDMIYGGSYQKWAKFANSLMLRLAMRVVYADQNLAKEYAEKAVKNEFGVIESISDIAQLSRGAGITLNNPLVTINGSYNDVRMGAEIYSYMKGYDDPRLETYFLKGKQKDGEDFYPVFKSLEKVDYYLEREKFSLLNVANETPIYIMKASEVAFLRAEGALRKWNMGGKTAEEYYKEGVSLSFKENGIADSKLGGYLNGTGKPVEFVDAANPANNLAPVSTVTVKWEGEDFENLLEKIITQKYIALYPDGQEAWSEYRRTGYPHIFEAKFVRSDSNVDGKKGPTRIPYSNKEYTDNLENVQKAVEMLGGSDNGATRLWWDKKSNKE</sequence>
<reference evidence="2 3" key="1">
    <citation type="submission" date="2019-07" db="EMBL/GenBank/DDBJ databases">
        <title>Draft Genome Sequences of Bacteroides pyogenes Strains Isolated from the Uterus Holstein Dairy Cows with Metritis.</title>
        <authorList>
            <person name="Cunha F."/>
            <person name="Galvao K.N."/>
            <person name="Jeon S.J."/>
            <person name="Jeong K.C."/>
        </authorList>
    </citation>
    <scope>NUCLEOTIDE SEQUENCE [LARGE SCALE GENOMIC DNA]</scope>
    <source>
        <strain evidence="2 3">KG-31</strain>
    </source>
</reference>
<evidence type="ECO:0000256" key="1">
    <source>
        <dbReference type="SAM" id="SignalP"/>
    </source>
</evidence>
<feature type="chain" id="PRO_5030116522" evidence="1">
    <location>
        <begin position="20"/>
        <end position="530"/>
    </location>
</feature>
<keyword evidence="1" id="KW-0732">Signal</keyword>